<dbReference type="InterPro" id="IPR050479">
    <property type="entry name" value="CYP11_CYP27_families"/>
</dbReference>
<organism evidence="10 11">
    <name type="scientific">Arctia plantaginis</name>
    <name type="common">Wood tiger moth</name>
    <name type="synonym">Phalaena plantaginis</name>
    <dbReference type="NCBI Taxonomy" id="874455"/>
    <lineage>
        <taxon>Eukaryota</taxon>
        <taxon>Metazoa</taxon>
        <taxon>Ecdysozoa</taxon>
        <taxon>Arthropoda</taxon>
        <taxon>Hexapoda</taxon>
        <taxon>Insecta</taxon>
        <taxon>Pterygota</taxon>
        <taxon>Neoptera</taxon>
        <taxon>Endopterygota</taxon>
        <taxon>Lepidoptera</taxon>
        <taxon>Glossata</taxon>
        <taxon>Ditrysia</taxon>
        <taxon>Noctuoidea</taxon>
        <taxon>Erebidae</taxon>
        <taxon>Arctiinae</taxon>
        <taxon>Arctia</taxon>
    </lineage>
</organism>
<dbReference type="InterPro" id="IPR001128">
    <property type="entry name" value="Cyt_P450"/>
</dbReference>
<evidence type="ECO:0000256" key="6">
    <source>
        <dbReference type="ARBA" id="ARBA00023004"/>
    </source>
</evidence>
<dbReference type="Gene3D" id="1.10.630.10">
    <property type="entry name" value="Cytochrome P450"/>
    <property type="match status" value="1"/>
</dbReference>
<dbReference type="AlphaFoldDB" id="A0A8S1BI29"/>
<dbReference type="GO" id="GO:0020037">
    <property type="term" value="F:heme binding"/>
    <property type="evidence" value="ECO:0007669"/>
    <property type="project" value="InterPro"/>
</dbReference>
<evidence type="ECO:0000256" key="7">
    <source>
        <dbReference type="ARBA" id="ARBA00023033"/>
    </source>
</evidence>
<evidence type="ECO:0000256" key="2">
    <source>
        <dbReference type="ARBA" id="ARBA00010617"/>
    </source>
</evidence>
<dbReference type="Proteomes" id="UP000494106">
    <property type="component" value="Unassembled WGS sequence"/>
</dbReference>
<proteinExistence type="inferred from homology"/>
<keyword evidence="3 8" id="KW-0349">Heme</keyword>
<dbReference type="InterPro" id="IPR036396">
    <property type="entry name" value="Cyt_P450_sf"/>
</dbReference>
<dbReference type="OrthoDB" id="3945418at2759"/>
<dbReference type="GO" id="GO:0005506">
    <property type="term" value="F:iron ion binding"/>
    <property type="evidence" value="ECO:0007669"/>
    <property type="project" value="InterPro"/>
</dbReference>
<dbReference type="GO" id="GO:0016705">
    <property type="term" value="F:oxidoreductase activity, acting on paired donors, with incorporation or reduction of molecular oxygen"/>
    <property type="evidence" value="ECO:0007669"/>
    <property type="project" value="InterPro"/>
</dbReference>
<dbReference type="PANTHER" id="PTHR24279:SF120">
    <property type="entry name" value="CYTOCHROME P450"/>
    <property type="match status" value="1"/>
</dbReference>
<dbReference type="EMBL" id="CADEBC010000596">
    <property type="protein sequence ID" value="CAB3258225.1"/>
    <property type="molecule type" value="Genomic_DNA"/>
</dbReference>
<evidence type="ECO:0000256" key="5">
    <source>
        <dbReference type="ARBA" id="ARBA00023002"/>
    </source>
</evidence>
<gene>
    <name evidence="10" type="ORF">APLA_LOCUS16391</name>
</gene>
<dbReference type="PRINTS" id="PR00463">
    <property type="entry name" value="EP450I"/>
</dbReference>
<keyword evidence="5 9" id="KW-0560">Oxidoreductase</keyword>
<evidence type="ECO:0000313" key="10">
    <source>
        <dbReference type="EMBL" id="CAB3258225.1"/>
    </source>
</evidence>
<name>A0A8S1BI29_ARCPL</name>
<dbReference type="PRINTS" id="PR00385">
    <property type="entry name" value="P450"/>
</dbReference>
<keyword evidence="6 8" id="KW-0408">Iron</keyword>
<dbReference type="InterPro" id="IPR002401">
    <property type="entry name" value="Cyt_P450_E_grp-I"/>
</dbReference>
<dbReference type="InterPro" id="IPR017972">
    <property type="entry name" value="Cyt_P450_CS"/>
</dbReference>
<evidence type="ECO:0000256" key="8">
    <source>
        <dbReference type="PIRSR" id="PIRSR602401-1"/>
    </source>
</evidence>
<dbReference type="Pfam" id="PF00067">
    <property type="entry name" value="p450"/>
    <property type="match status" value="1"/>
</dbReference>
<dbReference type="SUPFAM" id="SSF48264">
    <property type="entry name" value="Cytochrome P450"/>
    <property type="match status" value="1"/>
</dbReference>
<comment type="caution">
    <text evidence="10">The sequence shown here is derived from an EMBL/GenBank/DDBJ whole genome shotgun (WGS) entry which is preliminary data.</text>
</comment>
<sequence length="507" mass="58444">MFSVKLKPILVLSSDFYTRKVSYLASTTQNKKNTIDLKSWKKIPGPSSLPVLGQIHHFLLPGGIFNSTDGGHDLWDKLYNTYGPIVRINTIFKPNMIVVFDGDIAAEMYHRENMLPLRPAFFSFAYFKKYHNRPKDQHTKPSGLVTENGENWKWFRSKVNSTMLDPKNVQRYSTQIDEVALDMIERIRSLRDHNNVFCGEFDKEMNLWALESVAVIALGRRINCFAPKTDDVLVEKLINCTHELFEIASNLDYKPSIWKYYATKNFKNAMQVYGDIEYITKHYVNMTLENLKTKANNTHEEKSILEKLLEIDENVAHIMSMDMLVAGIDTTSNTLSATLYLLATHPKIQQKLRDNILLDPKTPYLTACIKESMRMRPVAGLNVRETTKDYEILGYNIPKGTSLLFCHQYMSTMEKHFPKANEYIPERWLSSEKNPMYPGAGHKFASLPFGFGSRSCIGQRIADLELKTFLSRLIENFEISWFGDPPKIHPTHINQVISPNNFIFKDV</sequence>
<evidence type="ECO:0000256" key="9">
    <source>
        <dbReference type="RuleBase" id="RU000461"/>
    </source>
</evidence>
<evidence type="ECO:0000313" key="11">
    <source>
        <dbReference type="Proteomes" id="UP000494106"/>
    </source>
</evidence>
<evidence type="ECO:0000256" key="4">
    <source>
        <dbReference type="ARBA" id="ARBA00022723"/>
    </source>
</evidence>
<keyword evidence="11" id="KW-1185">Reference proteome</keyword>
<feature type="binding site" description="axial binding residue" evidence="8">
    <location>
        <position position="456"/>
    </location>
    <ligand>
        <name>heme</name>
        <dbReference type="ChEBI" id="CHEBI:30413"/>
    </ligand>
    <ligandPart>
        <name>Fe</name>
        <dbReference type="ChEBI" id="CHEBI:18248"/>
    </ligandPart>
</feature>
<protein>
    <recommendedName>
        <fullName evidence="12">Cytochrome P450</fullName>
    </recommendedName>
</protein>
<dbReference type="CDD" id="cd11054">
    <property type="entry name" value="CYP24A1-like"/>
    <property type="match status" value="1"/>
</dbReference>
<evidence type="ECO:0000256" key="1">
    <source>
        <dbReference type="ARBA" id="ARBA00001971"/>
    </source>
</evidence>
<evidence type="ECO:0008006" key="12">
    <source>
        <dbReference type="Google" id="ProtNLM"/>
    </source>
</evidence>
<keyword evidence="4 8" id="KW-0479">Metal-binding</keyword>
<evidence type="ECO:0000256" key="3">
    <source>
        <dbReference type="ARBA" id="ARBA00022617"/>
    </source>
</evidence>
<reference evidence="10 11" key="1">
    <citation type="submission" date="2020-04" db="EMBL/GenBank/DDBJ databases">
        <authorList>
            <person name="Wallbank WR R."/>
            <person name="Pardo Diaz C."/>
            <person name="Kozak K."/>
            <person name="Martin S."/>
            <person name="Jiggins C."/>
            <person name="Moest M."/>
            <person name="Warren A I."/>
            <person name="Byers J.R.P. K."/>
            <person name="Montejo-Kovacevich G."/>
            <person name="Yen C E."/>
        </authorList>
    </citation>
    <scope>NUCLEOTIDE SEQUENCE [LARGE SCALE GENOMIC DNA]</scope>
</reference>
<dbReference type="PROSITE" id="PS00086">
    <property type="entry name" value="CYTOCHROME_P450"/>
    <property type="match status" value="1"/>
</dbReference>
<comment type="cofactor">
    <cofactor evidence="1 8">
        <name>heme</name>
        <dbReference type="ChEBI" id="CHEBI:30413"/>
    </cofactor>
</comment>
<dbReference type="GO" id="GO:0004497">
    <property type="term" value="F:monooxygenase activity"/>
    <property type="evidence" value="ECO:0007669"/>
    <property type="project" value="UniProtKB-KW"/>
</dbReference>
<keyword evidence="7 9" id="KW-0503">Monooxygenase</keyword>
<accession>A0A8S1BI29</accession>
<dbReference type="PANTHER" id="PTHR24279">
    <property type="entry name" value="CYTOCHROME P450"/>
    <property type="match status" value="1"/>
</dbReference>
<comment type="similarity">
    <text evidence="2 9">Belongs to the cytochrome P450 family.</text>
</comment>